<dbReference type="Gene3D" id="3.50.50.60">
    <property type="entry name" value="FAD/NAD(P)-binding domain"/>
    <property type="match status" value="2"/>
</dbReference>
<proteinExistence type="predicted"/>
<evidence type="ECO:0000256" key="1">
    <source>
        <dbReference type="ARBA" id="ARBA00001974"/>
    </source>
</evidence>
<feature type="domain" description="Reductase C-terminal" evidence="6">
    <location>
        <begin position="324"/>
        <end position="390"/>
    </location>
</feature>
<keyword evidence="2" id="KW-0285">Flavoprotein</keyword>
<dbReference type="AlphaFoldDB" id="A0A0S2KEM2"/>
<reference evidence="7 8" key="1">
    <citation type="submission" date="2015-11" db="EMBL/GenBank/DDBJ databases">
        <authorList>
            <person name="Zhang Y."/>
            <person name="Guo Z."/>
        </authorList>
    </citation>
    <scope>NUCLEOTIDE SEQUENCE [LARGE SCALE GENOMIC DNA]</scope>
    <source>
        <strain evidence="7 8">KCTC 32221</strain>
    </source>
</reference>
<dbReference type="PANTHER" id="PTHR43557:SF2">
    <property type="entry name" value="RIESKE DOMAIN-CONTAINING PROTEIN-RELATED"/>
    <property type="match status" value="1"/>
</dbReference>
<keyword evidence="3" id="KW-0274">FAD</keyword>
<evidence type="ECO:0000259" key="5">
    <source>
        <dbReference type="Pfam" id="PF07992"/>
    </source>
</evidence>
<dbReference type="Gene3D" id="3.30.390.30">
    <property type="match status" value="1"/>
</dbReference>
<dbReference type="InterPro" id="IPR016156">
    <property type="entry name" value="FAD/NAD-linked_Rdtase_dimer_sf"/>
</dbReference>
<dbReference type="EMBL" id="CP013189">
    <property type="protein sequence ID" value="ALO46547.1"/>
    <property type="molecule type" value="Genomic_DNA"/>
</dbReference>
<evidence type="ECO:0000313" key="7">
    <source>
        <dbReference type="EMBL" id="ALO46547.1"/>
    </source>
</evidence>
<protein>
    <submittedName>
        <fullName evidence="7">Pyridine nucleotide-disulfide oxidoreductase</fullName>
    </submittedName>
</protein>
<dbReference type="InterPro" id="IPR028202">
    <property type="entry name" value="Reductase_C"/>
</dbReference>
<evidence type="ECO:0000256" key="3">
    <source>
        <dbReference type="ARBA" id="ARBA00022827"/>
    </source>
</evidence>
<sequence length="391" mass="42422">MSESSQNLRCVIVGASHAGSQLAIQLRKNGWTGEIVLIGDESQMPYHRPPLSKAVMSGEKDADGILLRPAPMYQAQNVTLRLNERVQSLSAENKQVVLVSGEVLAYDKLALCTGARPIRLPLGDGLDGVCYLRTLADVEAIRARLDEVRRVVVIGAGYIGLEAAAVLRKLGKDVTVLERAERVLQRVTGPQMSAYFQNLHRHHGVDIHCSAEVVAINGQQSVESVTCADGSTFKADLVIVGIGVVPETGLAEMAGLKLDNGICVDEHACTSDPDIYAAGDCCSHPSALYQRRVRLESVQNANDQSRVAAANICGANEVYNMTPWFWSDQYDVKLQAAGLCDGYDRIETDGSAEPGSEEGFVVTYYRDGELIAADCINRAKDFMYYKKLLGS</sequence>
<dbReference type="OrthoDB" id="9800167at2"/>
<organism evidence="7 8">
    <name type="scientific">Pseudohongiella spirulinae</name>
    <dbReference type="NCBI Taxonomy" id="1249552"/>
    <lineage>
        <taxon>Bacteria</taxon>
        <taxon>Pseudomonadati</taxon>
        <taxon>Pseudomonadota</taxon>
        <taxon>Gammaproteobacteria</taxon>
        <taxon>Pseudomonadales</taxon>
        <taxon>Pseudohongiellaceae</taxon>
        <taxon>Pseudohongiella</taxon>
    </lineage>
</organism>
<evidence type="ECO:0000256" key="2">
    <source>
        <dbReference type="ARBA" id="ARBA00022630"/>
    </source>
</evidence>
<dbReference type="GO" id="GO:0005737">
    <property type="term" value="C:cytoplasm"/>
    <property type="evidence" value="ECO:0007669"/>
    <property type="project" value="TreeGrafter"/>
</dbReference>
<dbReference type="STRING" id="1249552.PS2015_1900"/>
<keyword evidence="8" id="KW-1185">Reference proteome</keyword>
<evidence type="ECO:0000259" key="6">
    <source>
        <dbReference type="Pfam" id="PF14759"/>
    </source>
</evidence>
<feature type="domain" description="FAD/NAD(P)-binding" evidence="5">
    <location>
        <begin position="9"/>
        <end position="304"/>
    </location>
</feature>
<dbReference type="SUPFAM" id="SSF51905">
    <property type="entry name" value="FAD/NAD(P)-binding domain"/>
    <property type="match status" value="2"/>
</dbReference>
<dbReference type="Pfam" id="PF07992">
    <property type="entry name" value="Pyr_redox_2"/>
    <property type="match status" value="1"/>
</dbReference>
<dbReference type="InterPro" id="IPR036188">
    <property type="entry name" value="FAD/NAD-bd_sf"/>
</dbReference>
<dbReference type="Proteomes" id="UP000065641">
    <property type="component" value="Chromosome"/>
</dbReference>
<accession>A0A0S2KEM2</accession>
<dbReference type="SUPFAM" id="SSF55424">
    <property type="entry name" value="FAD/NAD-linked reductases, dimerisation (C-terminal) domain"/>
    <property type="match status" value="1"/>
</dbReference>
<evidence type="ECO:0000313" key="8">
    <source>
        <dbReference type="Proteomes" id="UP000065641"/>
    </source>
</evidence>
<dbReference type="InterPro" id="IPR050446">
    <property type="entry name" value="FAD-oxidoreductase/Apoptosis"/>
</dbReference>
<dbReference type="KEGG" id="pspi:PS2015_1900"/>
<dbReference type="RefSeq" id="WP_058022009.1">
    <property type="nucleotide sequence ID" value="NZ_CP013189.1"/>
</dbReference>
<gene>
    <name evidence="7" type="ORF">PS2015_1900</name>
</gene>
<dbReference type="PATRIC" id="fig|1249552.3.peg.1908"/>
<keyword evidence="4" id="KW-0560">Oxidoreductase</keyword>
<name>A0A0S2KEM2_9GAMM</name>
<evidence type="ECO:0000256" key="4">
    <source>
        <dbReference type="ARBA" id="ARBA00023002"/>
    </source>
</evidence>
<dbReference type="GO" id="GO:0016651">
    <property type="term" value="F:oxidoreductase activity, acting on NAD(P)H"/>
    <property type="evidence" value="ECO:0007669"/>
    <property type="project" value="TreeGrafter"/>
</dbReference>
<dbReference type="PANTHER" id="PTHR43557">
    <property type="entry name" value="APOPTOSIS-INDUCING FACTOR 1"/>
    <property type="match status" value="1"/>
</dbReference>
<dbReference type="Pfam" id="PF14759">
    <property type="entry name" value="Reductase_C"/>
    <property type="match status" value="1"/>
</dbReference>
<dbReference type="PRINTS" id="PR00368">
    <property type="entry name" value="FADPNR"/>
</dbReference>
<comment type="cofactor">
    <cofactor evidence="1">
        <name>FAD</name>
        <dbReference type="ChEBI" id="CHEBI:57692"/>
    </cofactor>
</comment>
<dbReference type="PRINTS" id="PR00411">
    <property type="entry name" value="PNDRDTASEI"/>
</dbReference>
<dbReference type="InterPro" id="IPR023753">
    <property type="entry name" value="FAD/NAD-binding_dom"/>
</dbReference>